<dbReference type="Proteomes" id="UP000076623">
    <property type="component" value="Chromosome"/>
</dbReference>
<dbReference type="EMBL" id="CP015378">
    <property type="protein sequence ID" value="ANC77701.1"/>
    <property type="molecule type" value="Genomic_DNA"/>
</dbReference>
<dbReference type="KEGG" id="fpn:ABE65_013200"/>
<dbReference type="SUPFAM" id="SSF141371">
    <property type="entry name" value="PilZ domain-like"/>
    <property type="match status" value="1"/>
</dbReference>
<evidence type="ECO:0000259" key="2">
    <source>
        <dbReference type="Pfam" id="PF12945"/>
    </source>
</evidence>
<dbReference type="Gene3D" id="2.40.10.220">
    <property type="entry name" value="predicted glycosyltransferase like domains"/>
    <property type="match status" value="1"/>
</dbReference>
<organism evidence="3 4">
    <name type="scientific">Fictibacillus phosphorivorans</name>
    <dbReference type="NCBI Taxonomy" id="1221500"/>
    <lineage>
        <taxon>Bacteria</taxon>
        <taxon>Bacillati</taxon>
        <taxon>Bacillota</taxon>
        <taxon>Bacilli</taxon>
        <taxon>Bacillales</taxon>
        <taxon>Fictibacillaceae</taxon>
        <taxon>Fictibacillus</taxon>
    </lineage>
</organism>
<sequence length="221" mass="25831">MIKVGEPLYLEPLFSDKKDKYRCKVFDVKDDHLYIDYPSNEKTNRTEYFFDGTQFKASFVDKERNVYTFRTELLGRKIENIPVLMITSPKEEEIHKIQRREYVRVETMIDTSVVNQEDAYPPFNSVILDLSAGGMLLSLPVVHSVKNEDRLNCLVVFPMQSGEKLYLELDCTVLRVFNGGAGGRQKASLQFEKITQQNRQHIIRFCFEQQLLKKKKESMTL</sequence>
<dbReference type="STRING" id="1221500.ABE65_013200"/>
<evidence type="ECO:0000313" key="4">
    <source>
        <dbReference type="Proteomes" id="UP000076623"/>
    </source>
</evidence>
<protein>
    <recommendedName>
        <fullName evidence="5">Pilus assembly protein PilZ</fullName>
    </recommendedName>
</protein>
<name>A0A160IN35_9BACL</name>
<dbReference type="InterPro" id="IPR009926">
    <property type="entry name" value="T3SS_YcgR_PilZN"/>
</dbReference>
<dbReference type="AlphaFoldDB" id="A0A160IN35"/>
<dbReference type="Pfam" id="PF12945">
    <property type="entry name" value="PilZNR"/>
    <property type="match status" value="1"/>
</dbReference>
<dbReference type="InterPro" id="IPR009875">
    <property type="entry name" value="PilZ_domain"/>
</dbReference>
<evidence type="ECO:0000313" key="3">
    <source>
        <dbReference type="EMBL" id="ANC77701.1"/>
    </source>
</evidence>
<evidence type="ECO:0000259" key="1">
    <source>
        <dbReference type="Pfam" id="PF07238"/>
    </source>
</evidence>
<accession>A0A160IN35</accession>
<evidence type="ECO:0008006" key="5">
    <source>
        <dbReference type="Google" id="ProtNLM"/>
    </source>
</evidence>
<feature type="domain" description="Type III secretion system flagellar brake protein YcgR PilZN" evidence="2">
    <location>
        <begin position="3"/>
        <end position="89"/>
    </location>
</feature>
<dbReference type="Pfam" id="PF07238">
    <property type="entry name" value="PilZ"/>
    <property type="match status" value="1"/>
</dbReference>
<reference evidence="3 4" key="1">
    <citation type="submission" date="2016-04" db="EMBL/GenBank/DDBJ databases">
        <title>Complete genome sequence of Fictibacillus phosphorivorans G25-29, a strain toxic to nematodes.</title>
        <authorList>
            <person name="Zheng Z."/>
        </authorList>
    </citation>
    <scope>NUCLEOTIDE SEQUENCE [LARGE SCALE GENOMIC DNA]</scope>
    <source>
        <strain evidence="3 4">G25-29</strain>
    </source>
</reference>
<dbReference type="GO" id="GO:0035438">
    <property type="term" value="F:cyclic-di-GMP binding"/>
    <property type="evidence" value="ECO:0007669"/>
    <property type="project" value="InterPro"/>
</dbReference>
<proteinExistence type="predicted"/>
<dbReference type="RefSeq" id="WP_066395725.1">
    <property type="nucleotide sequence ID" value="NZ_CP015378.1"/>
</dbReference>
<keyword evidence="4" id="KW-1185">Reference proteome</keyword>
<gene>
    <name evidence="3" type="ORF">ABE65_013200</name>
</gene>
<feature type="domain" description="PilZ" evidence="1">
    <location>
        <begin position="98"/>
        <end position="208"/>
    </location>
</feature>